<dbReference type="CDD" id="cd00496">
    <property type="entry name" value="PheRS_alpha_core"/>
    <property type="match status" value="1"/>
</dbReference>
<dbReference type="GO" id="GO:0004826">
    <property type="term" value="F:phenylalanine-tRNA ligase activity"/>
    <property type="evidence" value="ECO:0007669"/>
    <property type="project" value="UniProtKB-EC"/>
</dbReference>
<dbReference type="PANTHER" id="PTHR11538">
    <property type="entry name" value="PHENYLALANYL-TRNA SYNTHETASE"/>
    <property type="match status" value="1"/>
</dbReference>
<protein>
    <recommendedName>
        <fullName evidence="6">Phenylalanine--tRNA ligase alpha subunit</fullName>
        <ecNumber evidence="5">6.1.1.20</ecNumber>
    </recommendedName>
    <alternativeName>
        <fullName evidence="15">Phenylalanyl-tRNA synthetase alpha subunit</fullName>
    </alternativeName>
</protein>
<gene>
    <name evidence="18" type="ORF">UFOPK3381_01149</name>
</gene>
<dbReference type="Pfam" id="PF02912">
    <property type="entry name" value="Phe_tRNA-synt_N"/>
    <property type="match status" value="1"/>
</dbReference>
<comment type="similarity">
    <text evidence="3">Belongs to the class-II aminoacyl-tRNA synthetase family. Phe-tRNA synthetase alpha subunit type 1 subfamily.</text>
</comment>
<dbReference type="GO" id="GO:0000049">
    <property type="term" value="F:tRNA binding"/>
    <property type="evidence" value="ECO:0007669"/>
    <property type="project" value="InterPro"/>
</dbReference>
<name>A0A6J7E2U0_9ZZZZ</name>
<dbReference type="PANTHER" id="PTHR11538:SF41">
    <property type="entry name" value="PHENYLALANINE--TRNA LIGASE, MITOCHONDRIAL"/>
    <property type="match status" value="1"/>
</dbReference>
<dbReference type="InterPro" id="IPR004529">
    <property type="entry name" value="Phe-tRNA-synth_IIc_asu"/>
</dbReference>
<dbReference type="AlphaFoldDB" id="A0A6J7E2U0"/>
<dbReference type="GO" id="GO:0005524">
    <property type="term" value="F:ATP binding"/>
    <property type="evidence" value="ECO:0007669"/>
    <property type="project" value="UniProtKB-KW"/>
</dbReference>
<dbReference type="InterPro" id="IPR006195">
    <property type="entry name" value="aa-tRNA-synth_II"/>
</dbReference>
<evidence type="ECO:0000256" key="15">
    <source>
        <dbReference type="ARBA" id="ARBA00030612"/>
    </source>
</evidence>
<dbReference type="GO" id="GO:0046872">
    <property type="term" value="F:metal ion binding"/>
    <property type="evidence" value="ECO:0007669"/>
    <property type="project" value="UniProtKB-KW"/>
</dbReference>
<feature type="domain" description="Aminoacyl-transfer RNA synthetases class-II family profile" evidence="17">
    <location>
        <begin position="122"/>
        <end position="330"/>
    </location>
</feature>
<dbReference type="GO" id="GO:0006432">
    <property type="term" value="P:phenylalanyl-tRNA aminoacylation"/>
    <property type="evidence" value="ECO:0007669"/>
    <property type="project" value="InterPro"/>
</dbReference>
<dbReference type="InterPro" id="IPR045864">
    <property type="entry name" value="aa-tRNA-synth_II/BPL/LPL"/>
</dbReference>
<accession>A0A6J7E2U0</accession>
<comment type="subunit">
    <text evidence="4">Tetramer of two alpha and two beta subunits.</text>
</comment>
<evidence type="ECO:0000256" key="8">
    <source>
        <dbReference type="ARBA" id="ARBA00022598"/>
    </source>
</evidence>
<dbReference type="EMBL" id="CAFBLN010000066">
    <property type="protein sequence ID" value="CAB4877422.1"/>
    <property type="molecule type" value="Genomic_DNA"/>
</dbReference>
<comment type="cofactor">
    <cofactor evidence="1">
        <name>Mg(2+)</name>
        <dbReference type="ChEBI" id="CHEBI:18420"/>
    </cofactor>
</comment>
<dbReference type="InterPro" id="IPR010978">
    <property type="entry name" value="tRNA-bd_arm"/>
</dbReference>
<dbReference type="HAMAP" id="MF_00281">
    <property type="entry name" value="Phe_tRNA_synth_alpha1"/>
    <property type="match status" value="1"/>
</dbReference>
<dbReference type="GO" id="GO:0005737">
    <property type="term" value="C:cytoplasm"/>
    <property type="evidence" value="ECO:0007669"/>
    <property type="project" value="UniProtKB-SubCell"/>
</dbReference>
<evidence type="ECO:0000256" key="16">
    <source>
        <dbReference type="ARBA" id="ARBA00049255"/>
    </source>
</evidence>
<dbReference type="SUPFAM" id="SSF46589">
    <property type="entry name" value="tRNA-binding arm"/>
    <property type="match status" value="1"/>
</dbReference>
<dbReference type="Gene3D" id="3.30.930.10">
    <property type="entry name" value="Bira Bifunctional Protein, Domain 2"/>
    <property type="match status" value="1"/>
</dbReference>
<organism evidence="18">
    <name type="scientific">freshwater metagenome</name>
    <dbReference type="NCBI Taxonomy" id="449393"/>
    <lineage>
        <taxon>unclassified sequences</taxon>
        <taxon>metagenomes</taxon>
        <taxon>ecological metagenomes</taxon>
    </lineage>
</organism>
<keyword evidence="10" id="KW-0547">Nucleotide-binding</keyword>
<evidence type="ECO:0000256" key="1">
    <source>
        <dbReference type="ARBA" id="ARBA00001946"/>
    </source>
</evidence>
<evidence type="ECO:0000256" key="2">
    <source>
        <dbReference type="ARBA" id="ARBA00004496"/>
    </source>
</evidence>
<evidence type="ECO:0000256" key="4">
    <source>
        <dbReference type="ARBA" id="ARBA00011209"/>
    </source>
</evidence>
<dbReference type="PROSITE" id="PS50862">
    <property type="entry name" value="AA_TRNA_LIGASE_II"/>
    <property type="match status" value="1"/>
</dbReference>
<evidence type="ECO:0000256" key="7">
    <source>
        <dbReference type="ARBA" id="ARBA00022490"/>
    </source>
</evidence>
<keyword evidence="7" id="KW-0963">Cytoplasm</keyword>
<evidence type="ECO:0000259" key="17">
    <source>
        <dbReference type="PROSITE" id="PS50862"/>
    </source>
</evidence>
<reference evidence="18" key="1">
    <citation type="submission" date="2020-05" db="EMBL/GenBank/DDBJ databases">
        <authorList>
            <person name="Chiriac C."/>
            <person name="Salcher M."/>
            <person name="Ghai R."/>
            <person name="Kavagutti S V."/>
        </authorList>
    </citation>
    <scope>NUCLEOTIDE SEQUENCE</scope>
</reference>
<dbReference type="InterPro" id="IPR022911">
    <property type="entry name" value="Phe_tRNA_ligase_alpha1_bac"/>
</dbReference>
<proteinExistence type="inferred from homology"/>
<keyword evidence="11" id="KW-0067">ATP-binding</keyword>
<keyword evidence="8" id="KW-0436">Ligase</keyword>
<evidence type="ECO:0000256" key="10">
    <source>
        <dbReference type="ARBA" id="ARBA00022741"/>
    </source>
</evidence>
<dbReference type="SUPFAM" id="SSF55681">
    <property type="entry name" value="Class II aaRS and biotin synthetases"/>
    <property type="match status" value="1"/>
</dbReference>
<sequence length="356" mass="38941">MNNPLDHLESLVAEAVANTEAAVSADELRLAEPLLIGKRSPFVNLQKTLGGLEPEERKSAGAKLQEARRRVEEVFAARLAVLEAAEKSARYEADRLVLGDVVPSRVQLPLSAGHPGVVALTQQSLEDVFVGMGFTVAEGPEIETDWYNFEALNIPPAHPARGMWDTFYLDLGEPETVLLRTHTSPTQIHLMEAAVTAGTLPIHAVMPGRCFRRDTPDARHLAAFHQIEGLVVDRGITFADLAGVIETFTKAYFGPDIASRLRPAYFPFTEPSAEFEITCTICRGAGCRTCSHTGWIELGGCGMVDPAVFSAVGINPDEYSGFAFGFGIDRCAQMRHQIADMRALTDNDIRFLRQFS</sequence>
<dbReference type="InterPro" id="IPR002319">
    <property type="entry name" value="Phenylalanyl-tRNA_Synthase"/>
</dbReference>
<keyword evidence="9" id="KW-0479">Metal-binding</keyword>
<evidence type="ECO:0000256" key="12">
    <source>
        <dbReference type="ARBA" id="ARBA00022842"/>
    </source>
</evidence>
<dbReference type="NCBIfam" id="TIGR00468">
    <property type="entry name" value="pheS"/>
    <property type="match status" value="1"/>
</dbReference>
<evidence type="ECO:0000256" key="13">
    <source>
        <dbReference type="ARBA" id="ARBA00022917"/>
    </source>
</evidence>
<evidence type="ECO:0000256" key="6">
    <source>
        <dbReference type="ARBA" id="ARBA00015409"/>
    </source>
</evidence>
<evidence type="ECO:0000256" key="11">
    <source>
        <dbReference type="ARBA" id="ARBA00022840"/>
    </source>
</evidence>
<dbReference type="Pfam" id="PF01409">
    <property type="entry name" value="tRNA-synt_2d"/>
    <property type="match status" value="1"/>
</dbReference>
<evidence type="ECO:0000256" key="9">
    <source>
        <dbReference type="ARBA" id="ARBA00022723"/>
    </source>
</evidence>
<evidence type="ECO:0000256" key="5">
    <source>
        <dbReference type="ARBA" id="ARBA00012814"/>
    </source>
</evidence>
<evidence type="ECO:0000256" key="14">
    <source>
        <dbReference type="ARBA" id="ARBA00023146"/>
    </source>
</evidence>
<keyword evidence="12" id="KW-0460">Magnesium</keyword>
<dbReference type="EC" id="6.1.1.20" evidence="5"/>
<evidence type="ECO:0000313" key="18">
    <source>
        <dbReference type="EMBL" id="CAB4877422.1"/>
    </source>
</evidence>
<dbReference type="InterPro" id="IPR004188">
    <property type="entry name" value="Phe-tRNA_ligase_II_N"/>
</dbReference>
<comment type="catalytic activity">
    <reaction evidence="16">
        <text>tRNA(Phe) + L-phenylalanine + ATP = L-phenylalanyl-tRNA(Phe) + AMP + diphosphate + H(+)</text>
        <dbReference type="Rhea" id="RHEA:19413"/>
        <dbReference type="Rhea" id="RHEA-COMP:9668"/>
        <dbReference type="Rhea" id="RHEA-COMP:9699"/>
        <dbReference type="ChEBI" id="CHEBI:15378"/>
        <dbReference type="ChEBI" id="CHEBI:30616"/>
        <dbReference type="ChEBI" id="CHEBI:33019"/>
        <dbReference type="ChEBI" id="CHEBI:58095"/>
        <dbReference type="ChEBI" id="CHEBI:78442"/>
        <dbReference type="ChEBI" id="CHEBI:78531"/>
        <dbReference type="ChEBI" id="CHEBI:456215"/>
        <dbReference type="EC" id="6.1.1.20"/>
    </reaction>
</comment>
<keyword evidence="13" id="KW-0648">Protein biosynthesis</keyword>
<comment type="subcellular location">
    <subcellularLocation>
        <location evidence="2">Cytoplasm</location>
    </subcellularLocation>
</comment>
<evidence type="ECO:0000256" key="3">
    <source>
        <dbReference type="ARBA" id="ARBA00010207"/>
    </source>
</evidence>
<keyword evidence="14" id="KW-0030">Aminoacyl-tRNA synthetase</keyword>